<name>A0A372GKH4_9ACTN</name>
<organism evidence="2 3">
    <name type="scientific">Actinomadura spongiicola</name>
    <dbReference type="NCBI Taxonomy" id="2303421"/>
    <lineage>
        <taxon>Bacteria</taxon>
        <taxon>Bacillati</taxon>
        <taxon>Actinomycetota</taxon>
        <taxon>Actinomycetes</taxon>
        <taxon>Streptosporangiales</taxon>
        <taxon>Thermomonosporaceae</taxon>
        <taxon>Actinomadura</taxon>
    </lineage>
</organism>
<keyword evidence="1" id="KW-0472">Membrane</keyword>
<accession>A0A372GKH4</accession>
<keyword evidence="1" id="KW-1133">Transmembrane helix</keyword>
<feature type="transmembrane region" description="Helical" evidence="1">
    <location>
        <begin position="109"/>
        <end position="132"/>
    </location>
</feature>
<dbReference type="EMBL" id="QVNQ01000003">
    <property type="protein sequence ID" value="RFS85861.1"/>
    <property type="molecule type" value="Genomic_DNA"/>
</dbReference>
<comment type="caution">
    <text evidence="2">The sequence shown here is derived from an EMBL/GenBank/DDBJ whole genome shotgun (WGS) entry which is preliminary data.</text>
</comment>
<feature type="transmembrane region" description="Helical" evidence="1">
    <location>
        <begin position="21"/>
        <end position="46"/>
    </location>
</feature>
<feature type="transmembrane region" description="Helical" evidence="1">
    <location>
        <begin position="152"/>
        <end position="178"/>
    </location>
</feature>
<dbReference type="OrthoDB" id="2717873at2"/>
<evidence type="ECO:0000313" key="3">
    <source>
        <dbReference type="Proteomes" id="UP000262882"/>
    </source>
</evidence>
<protein>
    <submittedName>
        <fullName evidence="2">Uncharacterized protein</fullName>
    </submittedName>
</protein>
<evidence type="ECO:0000256" key="1">
    <source>
        <dbReference type="SAM" id="Phobius"/>
    </source>
</evidence>
<sequence length="188" mass="20013">MAIVRRAHGRTVDNAPRWAVIAAYAASLVVLPSCLWRIALGFGAPIGPDLGDAEDMSGDLPDWVPMWSYTLLLSVVSEALAFLAVGLVSQWGEVFPRWVPLLRGRRVPTSAAVIPAGVGAAVLTVGTLASVPGFDEFSAPDGGTVHLEGWRLGLFVATYGPLVLWGPLLAAATVAYYLRRTRTPLPRP</sequence>
<keyword evidence="3" id="KW-1185">Reference proteome</keyword>
<proteinExistence type="predicted"/>
<keyword evidence="1" id="KW-0812">Transmembrane</keyword>
<feature type="transmembrane region" description="Helical" evidence="1">
    <location>
        <begin position="66"/>
        <end position="88"/>
    </location>
</feature>
<evidence type="ECO:0000313" key="2">
    <source>
        <dbReference type="EMBL" id="RFS85861.1"/>
    </source>
</evidence>
<dbReference type="Proteomes" id="UP000262882">
    <property type="component" value="Unassembled WGS sequence"/>
</dbReference>
<reference evidence="2 3" key="1">
    <citation type="submission" date="2018-08" db="EMBL/GenBank/DDBJ databases">
        <title>Actinomadura spongicola sp. nov., isolated from marine sponge Leucetta chagosensis.</title>
        <authorList>
            <person name="Li L."/>
            <person name="Lin H.W."/>
        </authorList>
    </citation>
    <scope>NUCLEOTIDE SEQUENCE [LARGE SCALE GENOMIC DNA]</scope>
    <source>
        <strain evidence="2 3">LHW52907</strain>
    </source>
</reference>
<gene>
    <name evidence="2" type="ORF">D0T12_09210</name>
</gene>
<dbReference type="AlphaFoldDB" id="A0A372GKH4"/>